<dbReference type="SUPFAM" id="SSF53474">
    <property type="entry name" value="alpha/beta-Hydrolases"/>
    <property type="match status" value="1"/>
</dbReference>
<reference evidence="4 5" key="1">
    <citation type="submission" date="2020-04" db="EMBL/GenBank/DDBJ databases">
        <title>Flammeovirgaceae bacterium KN852 isolated from deep sea.</title>
        <authorList>
            <person name="Zhang D.-C."/>
        </authorList>
    </citation>
    <scope>NUCLEOTIDE SEQUENCE [LARGE SCALE GENOMIC DNA]</scope>
    <source>
        <strain evidence="4 5">KN852</strain>
    </source>
</reference>
<feature type="domain" description="Alpha/beta hydrolase fold-3" evidence="3">
    <location>
        <begin position="73"/>
        <end position="276"/>
    </location>
</feature>
<dbReference type="RefSeq" id="WP_169684607.1">
    <property type="nucleotide sequence ID" value="NZ_JABBNU010000011.1"/>
</dbReference>
<dbReference type="EMBL" id="JABBNU010000011">
    <property type="protein sequence ID" value="NMM50249.1"/>
    <property type="molecule type" value="Genomic_DNA"/>
</dbReference>
<organism evidence="4 5">
    <name type="scientific">Marinigracilibium pacificum</name>
    <dbReference type="NCBI Taxonomy" id="2729599"/>
    <lineage>
        <taxon>Bacteria</taxon>
        <taxon>Pseudomonadati</taxon>
        <taxon>Bacteroidota</taxon>
        <taxon>Cytophagia</taxon>
        <taxon>Cytophagales</taxon>
        <taxon>Flammeovirgaceae</taxon>
        <taxon>Marinigracilibium</taxon>
    </lineage>
</organism>
<gene>
    <name evidence="4" type="ORF">HH304_17705</name>
</gene>
<evidence type="ECO:0000256" key="2">
    <source>
        <dbReference type="ARBA" id="ARBA00022801"/>
    </source>
</evidence>
<comment type="similarity">
    <text evidence="1">Belongs to the 'GDXG' lipolytic enzyme family.</text>
</comment>
<dbReference type="GO" id="GO:0016787">
    <property type="term" value="F:hydrolase activity"/>
    <property type="evidence" value="ECO:0007669"/>
    <property type="project" value="UniProtKB-KW"/>
</dbReference>
<dbReference type="Gene3D" id="3.40.50.1820">
    <property type="entry name" value="alpha/beta hydrolase"/>
    <property type="match status" value="1"/>
</dbReference>
<keyword evidence="2 4" id="KW-0378">Hydrolase</keyword>
<evidence type="ECO:0000313" key="5">
    <source>
        <dbReference type="Proteomes" id="UP000559010"/>
    </source>
</evidence>
<dbReference type="PANTHER" id="PTHR48081:SF8">
    <property type="entry name" value="ALPHA_BETA HYDROLASE FOLD-3 DOMAIN-CONTAINING PROTEIN-RELATED"/>
    <property type="match status" value="1"/>
</dbReference>
<keyword evidence="5" id="KW-1185">Reference proteome</keyword>
<dbReference type="PANTHER" id="PTHR48081">
    <property type="entry name" value="AB HYDROLASE SUPERFAMILY PROTEIN C4A8.06C"/>
    <property type="match status" value="1"/>
</dbReference>
<comment type="caution">
    <text evidence="4">The sequence shown here is derived from an EMBL/GenBank/DDBJ whole genome shotgun (WGS) entry which is preliminary data.</text>
</comment>
<evidence type="ECO:0000259" key="3">
    <source>
        <dbReference type="Pfam" id="PF07859"/>
    </source>
</evidence>
<protein>
    <submittedName>
        <fullName evidence="4">Alpha/beta hydrolase</fullName>
    </submittedName>
</protein>
<evidence type="ECO:0000313" key="4">
    <source>
        <dbReference type="EMBL" id="NMM50249.1"/>
    </source>
</evidence>
<dbReference type="PROSITE" id="PS01173">
    <property type="entry name" value="LIPASE_GDXG_HIS"/>
    <property type="match status" value="1"/>
</dbReference>
<dbReference type="InterPro" id="IPR050300">
    <property type="entry name" value="GDXG_lipolytic_enzyme"/>
</dbReference>
<proteinExistence type="inferred from homology"/>
<dbReference type="Pfam" id="PF07859">
    <property type="entry name" value="Abhydrolase_3"/>
    <property type="match status" value="1"/>
</dbReference>
<sequence length="300" mass="33345">MSSIKSSYYRYLLSLQDKKRGGRTAHPKVVRRIFNKLASRVSHLSGLEQIKFNVNGIGVSRVTSGRVNDTQAIVFVHGGGFCFGSVKTHLSLMGQVSKACHFPVYGVEYSLAPESKYPKAIEEISLVIDYLLDSSPKLKKIHLMGDSSGGGLALSVALYRRDNLKKNVDSLVLLSPWVNLDIDSGIYDLPEGKDHMFKPADLKMMASYYADESQIRSDNEYASPLNCDLHSLPRLLIQVGSFEILLHDSVKLAEKAVSAGNVVKLDIWDKMFHVWHFLAPSLPEANKALFKVAEFIVNSD</sequence>
<dbReference type="InterPro" id="IPR002168">
    <property type="entry name" value="Lipase_GDXG_HIS_AS"/>
</dbReference>
<dbReference type="Proteomes" id="UP000559010">
    <property type="component" value="Unassembled WGS sequence"/>
</dbReference>
<dbReference type="AlphaFoldDB" id="A0A848J782"/>
<accession>A0A848J782</accession>
<dbReference type="InterPro" id="IPR029058">
    <property type="entry name" value="AB_hydrolase_fold"/>
</dbReference>
<evidence type="ECO:0000256" key="1">
    <source>
        <dbReference type="ARBA" id="ARBA00010515"/>
    </source>
</evidence>
<dbReference type="InterPro" id="IPR013094">
    <property type="entry name" value="AB_hydrolase_3"/>
</dbReference>
<name>A0A848J782_9BACT</name>